<evidence type="ECO:0000256" key="3">
    <source>
        <dbReference type="ARBA" id="ARBA00012438"/>
    </source>
</evidence>
<keyword evidence="7 14" id="KW-0418">Kinase</keyword>
<name>A0A9Q3W416_9GAMM</name>
<proteinExistence type="predicted"/>
<dbReference type="EMBL" id="JAJVKT010000005">
    <property type="protein sequence ID" value="MCE7508114.1"/>
    <property type="molecule type" value="Genomic_DNA"/>
</dbReference>
<evidence type="ECO:0000256" key="6">
    <source>
        <dbReference type="ARBA" id="ARBA00022692"/>
    </source>
</evidence>
<sequence>MSSRQPFVRRLVIAFTLMTLVVSGLFSFGIFFSVHFVEQHLMSEEMDRKMDSILSDDAPAHSSSRLDVKTRFYSDAGAGLPVAPWMMTLTAGFHELERGGEAYYAYVRDEGGQRYLLLQEQQEFEAREQALFQVVAVGFLLSVVAACLLGWLLARKVMAPLVRLAWQVRQEDRLLSHSPPLALHYADDEIGHLAAAFDATLRRLHESLERERLFTGDVSHELRTPLMVIAGSCELLAARPLAEREREQVERIARSVKEMHGLVDTFLMLARNDPKDSAFAADATLEQVVEEQCARWAPQMRAKGLDFQVRYPHGGGCTSKAYNQTLLGAVLGNLLRNACHYTENGGVILTLSAHGFKVEDSGSGIPEAEQVTVFQPFVRGSSARGEGMGLGLSLVKRICASQGWRISVASLPAGGCCFHVSLSSP</sequence>
<protein>
    <recommendedName>
        <fullName evidence="3">histidine kinase</fullName>
        <ecNumber evidence="3">2.7.13.3</ecNumber>
    </recommendedName>
</protein>
<evidence type="ECO:0000256" key="1">
    <source>
        <dbReference type="ARBA" id="ARBA00000085"/>
    </source>
</evidence>
<dbReference type="KEGG" id="axe:P40_20180"/>
<evidence type="ECO:0000256" key="4">
    <source>
        <dbReference type="ARBA" id="ARBA00022553"/>
    </source>
</evidence>
<dbReference type="InterPro" id="IPR050428">
    <property type="entry name" value="TCS_sensor_his_kinase"/>
</dbReference>
<keyword evidence="15" id="KW-1185">Reference proteome</keyword>
<dbReference type="GO" id="GO:0000155">
    <property type="term" value="F:phosphorelay sensor kinase activity"/>
    <property type="evidence" value="ECO:0007669"/>
    <property type="project" value="InterPro"/>
</dbReference>
<dbReference type="InterPro" id="IPR003660">
    <property type="entry name" value="HAMP_dom"/>
</dbReference>
<dbReference type="PRINTS" id="PR00344">
    <property type="entry name" value="BCTRLSENSOR"/>
</dbReference>
<dbReference type="Gene3D" id="3.30.565.10">
    <property type="entry name" value="Histidine kinase-like ATPase, C-terminal domain"/>
    <property type="match status" value="1"/>
</dbReference>
<feature type="domain" description="Histidine kinase" evidence="12">
    <location>
        <begin position="217"/>
        <end position="425"/>
    </location>
</feature>
<evidence type="ECO:0000259" key="12">
    <source>
        <dbReference type="PROSITE" id="PS50109"/>
    </source>
</evidence>
<keyword evidence="4" id="KW-0597">Phosphoprotein</keyword>
<evidence type="ECO:0000313" key="15">
    <source>
        <dbReference type="Proteomes" id="UP001107961"/>
    </source>
</evidence>
<dbReference type="SUPFAM" id="SSF55874">
    <property type="entry name" value="ATPase domain of HSP90 chaperone/DNA topoisomerase II/histidine kinase"/>
    <property type="match status" value="1"/>
</dbReference>
<comment type="caution">
    <text evidence="14">The sequence shown here is derived from an EMBL/GenBank/DDBJ whole genome shotgun (WGS) entry which is preliminary data.</text>
</comment>
<evidence type="ECO:0000313" key="14">
    <source>
        <dbReference type="EMBL" id="MCE7508114.1"/>
    </source>
</evidence>
<keyword evidence="8 11" id="KW-1133">Transmembrane helix</keyword>
<dbReference type="InterPro" id="IPR004358">
    <property type="entry name" value="Sig_transdc_His_kin-like_C"/>
</dbReference>
<keyword evidence="6 11" id="KW-0812">Transmembrane</keyword>
<dbReference type="RefSeq" id="WP_026948290.1">
    <property type="nucleotide sequence ID" value="NZ_CP012331.1"/>
</dbReference>
<dbReference type="GO" id="GO:0005886">
    <property type="term" value="C:plasma membrane"/>
    <property type="evidence" value="ECO:0007669"/>
    <property type="project" value="TreeGrafter"/>
</dbReference>
<keyword evidence="9" id="KW-0902">Two-component regulatory system</keyword>
<evidence type="ECO:0000256" key="10">
    <source>
        <dbReference type="ARBA" id="ARBA00023136"/>
    </source>
</evidence>
<evidence type="ECO:0000256" key="8">
    <source>
        <dbReference type="ARBA" id="ARBA00022989"/>
    </source>
</evidence>
<dbReference type="InterPro" id="IPR036097">
    <property type="entry name" value="HisK_dim/P_sf"/>
</dbReference>
<dbReference type="CDD" id="cd00082">
    <property type="entry name" value="HisKA"/>
    <property type="match status" value="1"/>
</dbReference>
<evidence type="ECO:0000256" key="5">
    <source>
        <dbReference type="ARBA" id="ARBA00022679"/>
    </source>
</evidence>
<dbReference type="Pfam" id="PF00512">
    <property type="entry name" value="HisKA"/>
    <property type="match status" value="1"/>
</dbReference>
<dbReference type="SUPFAM" id="SSF47384">
    <property type="entry name" value="Homodimeric domain of signal transducing histidine kinase"/>
    <property type="match status" value="1"/>
</dbReference>
<dbReference type="SMART" id="SM00387">
    <property type="entry name" value="HATPase_c"/>
    <property type="match status" value="1"/>
</dbReference>
<dbReference type="Gene3D" id="1.10.287.130">
    <property type="match status" value="1"/>
</dbReference>
<feature type="transmembrane region" description="Helical" evidence="11">
    <location>
        <begin position="130"/>
        <end position="154"/>
    </location>
</feature>
<dbReference type="Gene3D" id="6.10.340.10">
    <property type="match status" value="1"/>
</dbReference>
<dbReference type="EC" id="2.7.13.3" evidence="3"/>
<dbReference type="InterPro" id="IPR005467">
    <property type="entry name" value="His_kinase_dom"/>
</dbReference>
<dbReference type="InterPro" id="IPR003594">
    <property type="entry name" value="HATPase_dom"/>
</dbReference>
<evidence type="ECO:0000256" key="2">
    <source>
        <dbReference type="ARBA" id="ARBA00004370"/>
    </source>
</evidence>
<keyword evidence="5" id="KW-0808">Transferase</keyword>
<evidence type="ECO:0000256" key="7">
    <source>
        <dbReference type="ARBA" id="ARBA00022777"/>
    </source>
</evidence>
<reference evidence="14" key="1">
    <citation type="submission" date="2022-01" db="EMBL/GenBank/DDBJ databases">
        <authorList>
            <person name="Karlyshev A.V."/>
            <person name="Jaspars M."/>
        </authorList>
    </citation>
    <scope>NUCLEOTIDE SEQUENCE</scope>
    <source>
        <strain evidence="14">AGSA3-2</strain>
    </source>
</reference>
<gene>
    <name evidence="14" type="ORF">LZG35_05655</name>
</gene>
<dbReference type="Pfam" id="PF02518">
    <property type="entry name" value="HATPase_c"/>
    <property type="match status" value="1"/>
</dbReference>
<organism evidence="14 15">
    <name type="scientific">Alloalcanivorax xenomutans</name>
    <dbReference type="NCBI Taxonomy" id="1094342"/>
    <lineage>
        <taxon>Bacteria</taxon>
        <taxon>Pseudomonadati</taxon>
        <taxon>Pseudomonadota</taxon>
        <taxon>Gammaproteobacteria</taxon>
        <taxon>Oceanospirillales</taxon>
        <taxon>Alcanivoracaceae</taxon>
        <taxon>Alloalcanivorax</taxon>
    </lineage>
</organism>
<dbReference type="Proteomes" id="UP001107961">
    <property type="component" value="Unassembled WGS sequence"/>
</dbReference>
<dbReference type="SMART" id="SM00388">
    <property type="entry name" value="HisKA"/>
    <property type="match status" value="1"/>
</dbReference>
<dbReference type="PROSITE" id="PS50885">
    <property type="entry name" value="HAMP"/>
    <property type="match status" value="1"/>
</dbReference>
<feature type="domain" description="HAMP" evidence="13">
    <location>
        <begin position="187"/>
        <end position="209"/>
    </location>
</feature>
<evidence type="ECO:0000256" key="11">
    <source>
        <dbReference type="SAM" id="Phobius"/>
    </source>
</evidence>
<feature type="transmembrane region" description="Helical" evidence="11">
    <location>
        <begin position="12"/>
        <end position="37"/>
    </location>
</feature>
<accession>A0A9Q3W416</accession>
<evidence type="ECO:0000256" key="9">
    <source>
        <dbReference type="ARBA" id="ARBA00023012"/>
    </source>
</evidence>
<evidence type="ECO:0000259" key="13">
    <source>
        <dbReference type="PROSITE" id="PS50885"/>
    </source>
</evidence>
<dbReference type="PANTHER" id="PTHR45436">
    <property type="entry name" value="SENSOR HISTIDINE KINASE YKOH"/>
    <property type="match status" value="1"/>
</dbReference>
<comment type="catalytic activity">
    <reaction evidence="1">
        <text>ATP + protein L-histidine = ADP + protein N-phospho-L-histidine.</text>
        <dbReference type="EC" id="2.7.13.3"/>
    </reaction>
</comment>
<dbReference type="PROSITE" id="PS50109">
    <property type="entry name" value="HIS_KIN"/>
    <property type="match status" value="1"/>
</dbReference>
<dbReference type="AlphaFoldDB" id="A0A9Q3W416"/>
<comment type="subcellular location">
    <subcellularLocation>
        <location evidence="2">Membrane</location>
    </subcellularLocation>
</comment>
<dbReference type="InterPro" id="IPR036890">
    <property type="entry name" value="HATPase_C_sf"/>
</dbReference>
<dbReference type="PANTHER" id="PTHR45436:SF16">
    <property type="entry name" value="HISTIDINE KINASE"/>
    <property type="match status" value="1"/>
</dbReference>
<keyword evidence="10 11" id="KW-0472">Membrane</keyword>
<dbReference type="InterPro" id="IPR003661">
    <property type="entry name" value="HisK_dim/P_dom"/>
</dbReference>